<accession>A0A392NKZ9</accession>
<name>A0A392NKZ9_9FABA</name>
<evidence type="ECO:0000313" key="3">
    <source>
        <dbReference type="Proteomes" id="UP000265520"/>
    </source>
</evidence>
<feature type="region of interest" description="Disordered" evidence="1">
    <location>
        <begin position="1"/>
        <end position="42"/>
    </location>
</feature>
<evidence type="ECO:0000256" key="1">
    <source>
        <dbReference type="SAM" id="MobiDB-lite"/>
    </source>
</evidence>
<protein>
    <submittedName>
        <fullName evidence="2">Uncharacterized protein</fullName>
    </submittedName>
</protein>
<reference evidence="2 3" key="1">
    <citation type="journal article" date="2018" name="Front. Plant Sci.">
        <title>Red Clover (Trifolium pratense) and Zigzag Clover (T. medium) - A Picture of Genomic Similarities and Differences.</title>
        <authorList>
            <person name="Dluhosova J."/>
            <person name="Istvanek J."/>
            <person name="Nedelnik J."/>
            <person name="Repkova J."/>
        </authorList>
    </citation>
    <scope>NUCLEOTIDE SEQUENCE [LARGE SCALE GENOMIC DNA]</scope>
    <source>
        <strain evidence="3">cv. 10/8</strain>
        <tissue evidence="2">Leaf</tissue>
    </source>
</reference>
<dbReference type="AlphaFoldDB" id="A0A392NKZ9"/>
<evidence type="ECO:0000313" key="2">
    <source>
        <dbReference type="EMBL" id="MCH99788.1"/>
    </source>
</evidence>
<comment type="caution">
    <text evidence="2">The sequence shown here is derived from an EMBL/GenBank/DDBJ whole genome shotgun (WGS) entry which is preliminary data.</text>
</comment>
<feature type="compositionally biased region" description="Pro residues" evidence="1">
    <location>
        <begin position="29"/>
        <end position="42"/>
    </location>
</feature>
<sequence length="251" mass="27756">KRKGLFEEPVPVAAKPVKRPLTGSSASSPPLPPVGASPGPLVEPLPTTPEVCRCGAPRPLYREPLPIRGGTEMEVEKLRKLLDDSTLREKDVLKRLRESEMQVRALTSMVGSYTRHDPDLLLGGITELDDEVRSPRSQLHAFSYLDFHENRAKVAELTDENTSLRSNLSECISRALGACVVSFGNALDQVELYLGWSLPRDKFDPQCHVRRGKLVPYARPVENSGKRIRPRMPPLSFPQGLPLVRGGSHGN</sequence>
<dbReference type="EMBL" id="LXQA010041336">
    <property type="protein sequence ID" value="MCH99788.1"/>
    <property type="molecule type" value="Genomic_DNA"/>
</dbReference>
<organism evidence="2 3">
    <name type="scientific">Trifolium medium</name>
    <dbReference type="NCBI Taxonomy" id="97028"/>
    <lineage>
        <taxon>Eukaryota</taxon>
        <taxon>Viridiplantae</taxon>
        <taxon>Streptophyta</taxon>
        <taxon>Embryophyta</taxon>
        <taxon>Tracheophyta</taxon>
        <taxon>Spermatophyta</taxon>
        <taxon>Magnoliopsida</taxon>
        <taxon>eudicotyledons</taxon>
        <taxon>Gunneridae</taxon>
        <taxon>Pentapetalae</taxon>
        <taxon>rosids</taxon>
        <taxon>fabids</taxon>
        <taxon>Fabales</taxon>
        <taxon>Fabaceae</taxon>
        <taxon>Papilionoideae</taxon>
        <taxon>50 kb inversion clade</taxon>
        <taxon>NPAAA clade</taxon>
        <taxon>Hologalegina</taxon>
        <taxon>IRL clade</taxon>
        <taxon>Trifolieae</taxon>
        <taxon>Trifolium</taxon>
    </lineage>
</organism>
<keyword evidence="3" id="KW-1185">Reference proteome</keyword>
<dbReference type="Proteomes" id="UP000265520">
    <property type="component" value="Unassembled WGS sequence"/>
</dbReference>
<feature type="region of interest" description="Disordered" evidence="1">
    <location>
        <begin position="225"/>
        <end position="251"/>
    </location>
</feature>
<proteinExistence type="predicted"/>
<feature type="non-terminal residue" evidence="2">
    <location>
        <position position="1"/>
    </location>
</feature>